<dbReference type="SUPFAM" id="SSF53335">
    <property type="entry name" value="S-adenosyl-L-methionine-dependent methyltransferases"/>
    <property type="match status" value="1"/>
</dbReference>
<evidence type="ECO:0000313" key="4">
    <source>
        <dbReference type="EMBL" id="NDJ18787.1"/>
    </source>
</evidence>
<name>A0A8J7Z2E6_9CYAN</name>
<evidence type="ECO:0000256" key="1">
    <source>
        <dbReference type="ARBA" id="ARBA00022603"/>
    </source>
</evidence>
<dbReference type="Proteomes" id="UP000646053">
    <property type="component" value="Unassembled WGS sequence"/>
</dbReference>
<dbReference type="GO" id="GO:0032259">
    <property type="term" value="P:methylation"/>
    <property type="evidence" value="ECO:0007669"/>
    <property type="project" value="UniProtKB-KW"/>
</dbReference>
<dbReference type="InterPro" id="IPR029063">
    <property type="entry name" value="SAM-dependent_MTases_sf"/>
</dbReference>
<dbReference type="PANTHER" id="PTHR43861:SF1">
    <property type="entry name" value="TRANS-ACONITATE 2-METHYLTRANSFERASE"/>
    <property type="match status" value="1"/>
</dbReference>
<keyword evidence="5" id="KW-1185">Reference proteome</keyword>
<dbReference type="GO" id="GO:0008168">
    <property type="term" value="F:methyltransferase activity"/>
    <property type="evidence" value="ECO:0007669"/>
    <property type="project" value="UniProtKB-KW"/>
</dbReference>
<dbReference type="RefSeq" id="WP_162424307.1">
    <property type="nucleotide sequence ID" value="NZ_WVIE01000019.1"/>
</dbReference>
<dbReference type="PANTHER" id="PTHR43861">
    <property type="entry name" value="TRANS-ACONITATE 2-METHYLTRANSFERASE-RELATED"/>
    <property type="match status" value="1"/>
</dbReference>
<evidence type="ECO:0000256" key="2">
    <source>
        <dbReference type="ARBA" id="ARBA00022679"/>
    </source>
</evidence>
<gene>
    <name evidence="4" type="ORF">GS601_16065</name>
</gene>
<comment type="caution">
    <text evidence="4">The sequence shown here is derived from an EMBL/GenBank/DDBJ whole genome shotgun (WGS) entry which is preliminary data.</text>
</comment>
<dbReference type="AlphaFoldDB" id="A0A8J7Z2E6"/>
<accession>A0A8J7Z2E6</accession>
<protein>
    <submittedName>
        <fullName evidence="4">Methyltransferase domain-containing protein</fullName>
    </submittedName>
</protein>
<keyword evidence="1 4" id="KW-0489">Methyltransferase</keyword>
<dbReference type="Gene3D" id="3.40.50.150">
    <property type="entry name" value="Vaccinia Virus protein VP39"/>
    <property type="match status" value="1"/>
</dbReference>
<feature type="domain" description="Methyltransferase" evidence="3">
    <location>
        <begin position="57"/>
        <end position="140"/>
    </location>
</feature>
<organism evidence="4 5">
    <name type="scientific">Myxacorys almedinensis A</name>
    <dbReference type="NCBI Taxonomy" id="2690445"/>
    <lineage>
        <taxon>Bacteria</taxon>
        <taxon>Bacillati</taxon>
        <taxon>Cyanobacteriota</taxon>
        <taxon>Cyanophyceae</taxon>
        <taxon>Leptolyngbyales</taxon>
        <taxon>Leptolyngbyaceae</taxon>
        <taxon>Myxacorys</taxon>
        <taxon>Myxacorys almedinensis</taxon>
    </lineage>
</organism>
<dbReference type="InterPro" id="IPR041698">
    <property type="entry name" value="Methyltransf_25"/>
</dbReference>
<evidence type="ECO:0000313" key="5">
    <source>
        <dbReference type="Proteomes" id="UP000646053"/>
    </source>
</evidence>
<dbReference type="EMBL" id="WVIE01000019">
    <property type="protein sequence ID" value="NDJ18787.1"/>
    <property type="molecule type" value="Genomic_DNA"/>
</dbReference>
<dbReference type="CDD" id="cd02440">
    <property type="entry name" value="AdoMet_MTases"/>
    <property type="match status" value="1"/>
</dbReference>
<evidence type="ECO:0000259" key="3">
    <source>
        <dbReference type="Pfam" id="PF13649"/>
    </source>
</evidence>
<proteinExistence type="predicted"/>
<reference evidence="4" key="1">
    <citation type="submission" date="2019-12" db="EMBL/GenBank/DDBJ databases">
        <title>High-Quality draft genome sequences of three cyanobacteria isolated from the limestone walls of the Old Cathedral of Coimbra.</title>
        <authorList>
            <person name="Tiago I."/>
            <person name="Soares F."/>
            <person name="Portugal A."/>
        </authorList>
    </citation>
    <scope>NUCLEOTIDE SEQUENCE</scope>
    <source>
        <strain evidence="4">A</strain>
    </source>
</reference>
<dbReference type="Pfam" id="PF13649">
    <property type="entry name" value="Methyltransf_25"/>
    <property type="match status" value="1"/>
</dbReference>
<keyword evidence="2" id="KW-0808">Transferase</keyword>
<sequence length="170" mass="19089">MSKPEKRHNWMLDEMKSAGRENLDAEHASQYDFKEDANVIEKLALIKRLGLNEKSEVVDIGAGIGQFTLAVASVCARVVAADVSPVMMNVLKTKVSTSRLPNIEIIQSGFLTYEHQGRQADFVYSRYALHHLPDFWKALALLRMLCIQQMASSPDMLLVQSEQVEPLVSE</sequence>